<keyword evidence="2" id="KW-0812">Transmembrane</keyword>
<reference evidence="3 4" key="1">
    <citation type="journal article" date="2014" name="BMC Genomics">
        <title>Comparison of environmental and isolate Sulfobacillus genomes reveals diverse carbon, sulfur, nitrogen, and hydrogen metabolisms.</title>
        <authorList>
            <person name="Justice N.B."/>
            <person name="Norman A."/>
            <person name="Brown C.T."/>
            <person name="Singh A."/>
            <person name="Thomas B.C."/>
            <person name="Banfield J.F."/>
        </authorList>
    </citation>
    <scope>NUCLEOTIDE SEQUENCE [LARGE SCALE GENOMIC DNA]</scope>
    <source>
        <strain evidence="3">AMDSBA1</strain>
    </source>
</reference>
<name>A0A2T2X7F4_9FIRM</name>
<proteinExistence type="predicted"/>
<sequence length="412" mass="45982">MRRWVRPRFPTVIWFTWSHSRKHSTDHQKDDIPPVGRPQQTFQPFLPKRFPWTSLVLYASVLSIIGVLFLSQPGTKGTVLPVTGHVGVPTKRSWLALTLKRWHATPATFLNWLDQGLPLVKLSSQHRQTFHAHVRSLIMTALTDISGVELNSLQKILEIEIPGLSRVPLTRAVKVSTPPPSRPHSGQNAVGSTLPGDGGRVWAELGTRPLVGIYQTHSREAFWPVLPKHSSAAYSMDWPKTVVQVGWWLAQDLHALGISVIQSRVDNMSQGLLASYSESYNTAKDLLKWYPSVHILLDIHRSDKPLNETTAVVRGVKTARILLVVGSNKLLPNPYSQQNLHLAVRIARGLRKISPAIVQGNGIDQVPYRYNQQLAPGDLLVEIGGSYNTLGEERNAAKILAQVLSQVIKRQK</sequence>
<feature type="region of interest" description="Disordered" evidence="1">
    <location>
        <begin position="175"/>
        <end position="195"/>
    </location>
</feature>
<dbReference type="NCBIfam" id="TIGR02867">
    <property type="entry name" value="spore_II_P"/>
    <property type="match status" value="1"/>
</dbReference>
<keyword evidence="2" id="KW-0472">Membrane</keyword>
<evidence type="ECO:0000313" key="4">
    <source>
        <dbReference type="Proteomes" id="UP000242699"/>
    </source>
</evidence>
<dbReference type="InterPro" id="IPR010897">
    <property type="entry name" value="Spore_II_P"/>
</dbReference>
<comment type="caution">
    <text evidence="3">The sequence shown here is derived from an EMBL/GenBank/DDBJ whole genome shotgun (WGS) entry which is preliminary data.</text>
</comment>
<protein>
    <submittedName>
        <fullName evidence="3">Stage II sporulation protein P</fullName>
    </submittedName>
</protein>
<dbReference type="Pfam" id="PF07454">
    <property type="entry name" value="SpoIIP"/>
    <property type="match status" value="1"/>
</dbReference>
<evidence type="ECO:0000256" key="2">
    <source>
        <dbReference type="SAM" id="Phobius"/>
    </source>
</evidence>
<organism evidence="3 4">
    <name type="scientific">Sulfobacillus benefaciens</name>
    <dbReference type="NCBI Taxonomy" id="453960"/>
    <lineage>
        <taxon>Bacteria</taxon>
        <taxon>Bacillati</taxon>
        <taxon>Bacillota</taxon>
        <taxon>Clostridia</taxon>
        <taxon>Eubacteriales</taxon>
        <taxon>Clostridiales Family XVII. Incertae Sedis</taxon>
        <taxon>Sulfobacillus</taxon>
    </lineage>
</organism>
<accession>A0A2T2X7F4</accession>
<dbReference type="EMBL" id="PXYT01000010">
    <property type="protein sequence ID" value="PSR30422.1"/>
    <property type="molecule type" value="Genomic_DNA"/>
</dbReference>
<evidence type="ECO:0000313" key="3">
    <source>
        <dbReference type="EMBL" id="PSR30422.1"/>
    </source>
</evidence>
<gene>
    <name evidence="3" type="ORF">C7B43_05920</name>
</gene>
<dbReference type="AlphaFoldDB" id="A0A2T2X7F4"/>
<evidence type="ECO:0000256" key="1">
    <source>
        <dbReference type="SAM" id="MobiDB-lite"/>
    </source>
</evidence>
<feature type="transmembrane region" description="Helical" evidence="2">
    <location>
        <begin position="50"/>
        <end position="70"/>
    </location>
</feature>
<dbReference type="Proteomes" id="UP000242699">
    <property type="component" value="Unassembled WGS sequence"/>
</dbReference>
<keyword evidence="2" id="KW-1133">Transmembrane helix</keyword>